<dbReference type="PANTHER" id="PTHR36170">
    <property type="entry name" value="CENTROSOMAL PROTEIN OF 89 KDA"/>
    <property type="match status" value="1"/>
</dbReference>
<keyword evidence="4" id="KW-1185">Reference proteome</keyword>
<feature type="region of interest" description="Disordered" evidence="2">
    <location>
        <begin position="792"/>
        <end position="816"/>
    </location>
</feature>
<feature type="compositionally biased region" description="Polar residues" evidence="2">
    <location>
        <begin position="891"/>
        <end position="903"/>
    </location>
</feature>
<feature type="coiled-coil region" evidence="1">
    <location>
        <begin position="1076"/>
        <end position="1228"/>
    </location>
</feature>
<feature type="compositionally biased region" description="Polar residues" evidence="2">
    <location>
        <begin position="846"/>
        <end position="859"/>
    </location>
</feature>
<accession>A0A8S3PXS6</accession>
<dbReference type="InterPro" id="IPR033545">
    <property type="entry name" value="CEP89"/>
</dbReference>
<dbReference type="GO" id="GO:0097539">
    <property type="term" value="C:ciliary transition fiber"/>
    <property type="evidence" value="ECO:0007669"/>
    <property type="project" value="TreeGrafter"/>
</dbReference>
<dbReference type="EMBL" id="CAJPWZ010000167">
    <property type="protein sequence ID" value="CAG2187404.1"/>
    <property type="molecule type" value="Genomic_DNA"/>
</dbReference>
<dbReference type="GO" id="GO:0045202">
    <property type="term" value="C:synapse"/>
    <property type="evidence" value="ECO:0007669"/>
    <property type="project" value="GOC"/>
</dbReference>
<evidence type="ECO:0000256" key="2">
    <source>
        <dbReference type="SAM" id="MobiDB-lite"/>
    </source>
</evidence>
<name>A0A8S3PXS6_MYTED</name>
<dbReference type="GO" id="GO:0060271">
    <property type="term" value="P:cilium assembly"/>
    <property type="evidence" value="ECO:0007669"/>
    <property type="project" value="InterPro"/>
</dbReference>
<gene>
    <name evidence="3" type="ORF">MEDL_2868</name>
</gene>
<keyword evidence="1" id="KW-0175">Coiled coil</keyword>
<dbReference type="GO" id="GO:0007005">
    <property type="term" value="P:mitochondrion organization"/>
    <property type="evidence" value="ECO:0007669"/>
    <property type="project" value="InterPro"/>
</dbReference>
<organism evidence="3 4">
    <name type="scientific">Mytilus edulis</name>
    <name type="common">Blue mussel</name>
    <dbReference type="NCBI Taxonomy" id="6550"/>
    <lineage>
        <taxon>Eukaryota</taxon>
        <taxon>Metazoa</taxon>
        <taxon>Spiralia</taxon>
        <taxon>Lophotrochozoa</taxon>
        <taxon>Mollusca</taxon>
        <taxon>Bivalvia</taxon>
        <taxon>Autobranchia</taxon>
        <taxon>Pteriomorphia</taxon>
        <taxon>Mytilida</taxon>
        <taxon>Mytiloidea</taxon>
        <taxon>Mytilidae</taxon>
        <taxon>Mytilinae</taxon>
        <taxon>Mytilus</taxon>
    </lineage>
</organism>
<reference evidence="3" key="1">
    <citation type="submission" date="2021-03" db="EMBL/GenBank/DDBJ databases">
        <authorList>
            <person name="Bekaert M."/>
        </authorList>
    </citation>
    <scope>NUCLEOTIDE SEQUENCE</scope>
</reference>
<feature type="region of interest" description="Disordered" evidence="2">
    <location>
        <begin position="638"/>
        <end position="675"/>
    </location>
</feature>
<feature type="region of interest" description="Disordered" evidence="2">
    <location>
        <begin position="110"/>
        <end position="144"/>
    </location>
</feature>
<dbReference type="GO" id="GO:0005814">
    <property type="term" value="C:centriole"/>
    <property type="evidence" value="ECO:0007669"/>
    <property type="project" value="InterPro"/>
</dbReference>
<feature type="region of interest" description="Disordered" evidence="2">
    <location>
        <begin position="833"/>
        <end position="966"/>
    </location>
</feature>
<evidence type="ECO:0000256" key="1">
    <source>
        <dbReference type="SAM" id="Coils"/>
    </source>
</evidence>
<feature type="compositionally biased region" description="Basic and acidic residues" evidence="2">
    <location>
        <begin position="862"/>
        <end position="872"/>
    </location>
</feature>
<dbReference type="PANTHER" id="PTHR36170:SF1">
    <property type="entry name" value="CENTROSOMAL PROTEIN OF 89 KDA"/>
    <property type="match status" value="1"/>
</dbReference>
<comment type="caution">
    <text evidence="3">The sequence shown here is derived from an EMBL/GenBank/DDBJ whole genome shotgun (WGS) entry which is preliminary data.</text>
</comment>
<proteinExistence type="predicted"/>
<protein>
    <submittedName>
        <fullName evidence="3">CEP89</fullName>
    </submittedName>
</protein>
<dbReference type="Proteomes" id="UP000683360">
    <property type="component" value="Unassembled WGS sequence"/>
</dbReference>
<feature type="region of interest" description="Disordered" evidence="2">
    <location>
        <begin position="454"/>
        <end position="473"/>
    </location>
</feature>
<feature type="coiled-coil region" evidence="1">
    <location>
        <begin position="966"/>
        <end position="1041"/>
    </location>
</feature>
<feature type="region of interest" description="Disordered" evidence="2">
    <location>
        <begin position="715"/>
        <end position="747"/>
    </location>
</feature>
<evidence type="ECO:0000313" key="4">
    <source>
        <dbReference type="Proteomes" id="UP000683360"/>
    </source>
</evidence>
<feature type="region of interest" description="Disordered" evidence="2">
    <location>
        <begin position="311"/>
        <end position="347"/>
    </location>
</feature>
<sequence length="1340" mass="149244">MVHVTISDATSVKSATQITDQVKNYVRRVPELDERGTVSAALLPVAAFSAVPRTPPPETPVGITPGLAMTTGVLKASMLGRLRMPPAGHDEDVLSDPESSLYDYQQMEEPGYSSVEFGRTGGSRKRISYSDRDKAPTPPPGTSQQQFEIRLLLPHLVPLKNSLVGTQCVTPSLLHSDRDKAPTSPPGTSQEQFGRYSVVTPSLLHFDRDKAPTPHLVPLKNSLVEIRLLLPHLVPLNNSLVGTQCVIPSLLHSDRDKAPTSPPGTSQQQFGRYSSVSYHLSFTLTEIRLLLPHLVPLNNSLVGTQRVTPSLLHSDRDKAPTPPPGTSQEQFGRDKAPTSPPGTSQQQFGRYSVCLTVTLTISFTLTEIRLLLPHLVPLNNSLVGTQCVTPSLLHSDRDKAPTPPPGTSQQQFGRYSSVSHHLSFTLTEIRLLLPHLAPLNNSLVGTQCVTPSLLHSDRDKAPTPPPGTSQQQFGRYSSVSHHLSFTLTEIRLLLPHLVPLKNSLVGTQCVIPSLLHSDRDKAPTPPPGTSQQQFGRYSSVSHHLSFTLTEIRLLLPHLVPLNNSLVGTQCVIPSLLHSDRDKAPTPPPGTSQQQFGRYSSVSHHLSFTLTEIRLLLPHLVPLKNSLVGTQCVIPSLLHSDRDKAPTPPPGTSQQQFGRDKAPTPPPGTSQQQFGRYSSVSHHLSFTLTEIRLLLPHLAPLNNSLVGTQCVTPSLLHSDRDKAPTSPPGTSQQQFGRDKASSPHLVPLNNSLVGTQRVSPSLLHSDRDKAPTPHLVPLNNSLVGTQCVTPSLLHSDRDKAPTPPPGTSQQQFDADNEYRVLDPEAVKREAELSALYATPNKDRKRQSQTVNGQPSLQHTGQRVRAEMKRYHDMEQDDTDNEVEDIIPKVTVERQTTTPHKTPSQKSRRDESPVHQEKPIEIAVEVKQSSLRAESPDRSHRSGANTARSGANTARSGATTARSHDSLQQSLEGENYILRSKAEQLESEVISLKHVTSALEHGDHDTAMNLMLKKQLQEMKAENETLKNSIHRLTVELSAYQAKFRPLSAEEKTTAGLLGLPRDGPIPSWLTGRKNKIILKYQEDFDRLRKNAESIVDENEQLQHDLEETATKGPVDIHEWAEKSDTDKELEELQRKWKDTKQKHDELIREGEDKTTVDQYINKIADLKKEMLDIEDHHRKDTEELRIKLQAMENERKSQTQMMIELTAEIKRHQAEKKAMHRSMRKTQNKMLYLQRAIEQSETKEQSVQDYLGNIIRVAEKVAQERDNYAKVAKENEIETKKAVNKLLQDNMMKAKLEEKLKLYKMRAAAKINTVSGRLAEQDQTFLSQKKNMRGRLNIYDI</sequence>
<feature type="region of interest" description="Disordered" evidence="2">
    <location>
        <begin position="577"/>
        <end position="597"/>
    </location>
</feature>
<feature type="compositionally biased region" description="Polar residues" evidence="2">
    <location>
        <begin position="940"/>
        <end position="966"/>
    </location>
</feature>
<dbReference type="OrthoDB" id="6622877at2759"/>
<dbReference type="GO" id="GO:0007268">
    <property type="term" value="P:chemical synaptic transmission"/>
    <property type="evidence" value="ECO:0007669"/>
    <property type="project" value="InterPro"/>
</dbReference>
<feature type="region of interest" description="Disordered" evidence="2">
    <location>
        <begin position="393"/>
        <end position="414"/>
    </location>
</feature>
<feature type="region of interest" description="Disordered" evidence="2">
    <location>
        <begin position="174"/>
        <end position="194"/>
    </location>
</feature>
<evidence type="ECO:0000313" key="3">
    <source>
        <dbReference type="EMBL" id="CAG2187404.1"/>
    </source>
</evidence>
<feature type="compositionally biased region" description="Basic and acidic residues" evidence="2">
    <location>
        <begin position="905"/>
        <end position="918"/>
    </location>
</feature>
<feature type="compositionally biased region" description="Acidic residues" evidence="2">
    <location>
        <begin position="873"/>
        <end position="883"/>
    </location>
</feature>